<proteinExistence type="predicted"/>
<dbReference type="Proteomes" id="UP000238261">
    <property type="component" value="Unassembled WGS sequence"/>
</dbReference>
<evidence type="ECO:0008006" key="4">
    <source>
        <dbReference type="Google" id="ProtNLM"/>
    </source>
</evidence>
<reference evidence="3" key="1">
    <citation type="submission" date="2016-08" db="EMBL/GenBank/DDBJ databases">
        <authorList>
            <person name="Merda D."/>
            <person name="Briand M."/>
            <person name="Taghouti G."/>
            <person name="Carrere S."/>
            <person name="Gouzy J."/>
            <person name="Portier P."/>
            <person name="Jacques M.-A."/>
            <person name="Fischer-Le Saux M."/>
        </authorList>
    </citation>
    <scope>NUCLEOTIDE SEQUENCE [LARGE SCALE GENOMIC DNA]</scope>
    <source>
        <strain evidence="3">CFBP1156</strain>
    </source>
</reference>
<dbReference type="RefSeq" id="WP_046980739.1">
    <property type="nucleotide sequence ID" value="NZ_CP043476.1"/>
</dbReference>
<feature type="chain" id="PRO_5015678817" description="Lipoprotein" evidence="1">
    <location>
        <begin position="24"/>
        <end position="175"/>
    </location>
</feature>
<name>A0A2S7EXH6_9XANT</name>
<evidence type="ECO:0000313" key="3">
    <source>
        <dbReference type="Proteomes" id="UP000238261"/>
    </source>
</evidence>
<dbReference type="EMBL" id="MDEG01000006">
    <property type="protein sequence ID" value="PPU97862.1"/>
    <property type="molecule type" value="Genomic_DNA"/>
</dbReference>
<accession>A0A2S7EXH6</accession>
<dbReference type="OrthoDB" id="6008595at2"/>
<gene>
    <name evidence="2" type="ORF">XhyaCFBP1156_08720</name>
</gene>
<comment type="caution">
    <text evidence="2">The sequence shown here is derived from an EMBL/GenBank/DDBJ whole genome shotgun (WGS) entry which is preliminary data.</text>
</comment>
<dbReference type="PROSITE" id="PS51257">
    <property type="entry name" value="PROKAR_LIPOPROTEIN"/>
    <property type="match status" value="1"/>
</dbReference>
<dbReference type="AlphaFoldDB" id="A0A2S7EXH6"/>
<keyword evidence="3" id="KW-1185">Reference proteome</keyword>
<evidence type="ECO:0000256" key="1">
    <source>
        <dbReference type="SAM" id="SignalP"/>
    </source>
</evidence>
<protein>
    <recommendedName>
        <fullName evidence="4">Lipoprotein</fullName>
    </recommendedName>
</protein>
<keyword evidence="1" id="KW-0732">Signal</keyword>
<sequence>MTLLRTSALLALLMLFAACSAPAPRPAPSAPPQALLKDSDVSETDVIARALLEGCQLIPYDGKRQTCVDNNAGLHGATACDALACQKAAGIDANRLRLAAWQNCVDRRTLINGAFGSTVKDLEAFKRSPGYKGWGQKGKNAMATLIKKINDGQPGHAIALKNAKSTLSECKKIVG</sequence>
<organism evidence="2 3">
    <name type="scientific">Xanthomonas hyacinthi</name>
    <dbReference type="NCBI Taxonomy" id="56455"/>
    <lineage>
        <taxon>Bacteria</taxon>
        <taxon>Pseudomonadati</taxon>
        <taxon>Pseudomonadota</taxon>
        <taxon>Gammaproteobacteria</taxon>
        <taxon>Lysobacterales</taxon>
        <taxon>Lysobacteraceae</taxon>
        <taxon>Xanthomonas</taxon>
    </lineage>
</organism>
<feature type="signal peptide" evidence="1">
    <location>
        <begin position="1"/>
        <end position="23"/>
    </location>
</feature>
<evidence type="ECO:0000313" key="2">
    <source>
        <dbReference type="EMBL" id="PPU97862.1"/>
    </source>
</evidence>